<gene>
    <name evidence="3" type="ORF">PBRA_009510</name>
</gene>
<keyword evidence="4" id="KW-1185">Reference proteome</keyword>
<protein>
    <recommendedName>
        <fullName evidence="2">C2H2-type domain-containing protein</fullName>
    </recommendedName>
</protein>
<dbReference type="Proteomes" id="UP000039324">
    <property type="component" value="Unassembled WGS sequence"/>
</dbReference>
<proteinExistence type="predicted"/>
<sequence>MENLRPWPGAFCKLLLVHPRATLTMELWKLFALVFAFLAGRCALGADDDVDSDVARTRDFDLNMAWDAHRDPHHGMTSNAVPNHAHPPFMVADDISQGTNDIGNLGDEVAMSTAALGRGRVPASYAIGHQLSGIPNWAPANVVRCMPDFGRQDSVADSQHQPTTYNVGAGAAISWTAAKDTPDTCIHCGNQLPRFSCTHCGKRLSSAFSLRRHLTTHYKQQQNTMSNVDAGASTSASVPDNTHVTGIHCRKKVSHQVTCVDCGKQVLGRSLARHQKRSCPALLLRKSYCPHCRHQAEFSRPDTMGRS</sequence>
<keyword evidence="1" id="KW-0863">Zinc-finger</keyword>
<evidence type="ECO:0000313" key="4">
    <source>
        <dbReference type="Proteomes" id="UP000039324"/>
    </source>
</evidence>
<feature type="domain" description="C2H2-type" evidence="2">
    <location>
        <begin position="195"/>
        <end position="222"/>
    </location>
</feature>
<dbReference type="PROSITE" id="PS50157">
    <property type="entry name" value="ZINC_FINGER_C2H2_2"/>
    <property type="match status" value="1"/>
</dbReference>
<evidence type="ECO:0000256" key="1">
    <source>
        <dbReference type="PROSITE-ProRule" id="PRU00042"/>
    </source>
</evidence>
<evidence type="ECO:0000313" key="3">
    <source>
        <dbReference type="EMBL" id="CEP03625.1"/>
    </source>
</evidence>
<keyword evidence="1" id="KW-0862">Zinc</keyword>
<dbReference type="PROSITE" id="PS00028">
    <property type="entry name" value="ZINC_FINGER_C2H2_1"/>
    <property type="match status" value="1"/>
</dbReference>
<keyword evidence="1" id="KW-0479">Metal-binding</keyword>
<name>A0A0G4J7V5_PLABS</name>
<dbReference type="EMBL" id="CDSF01000154">
    <property type="protein sequence ID" value="CEP03625.1"/>
    <property type="molecule type" value="Genomic_DNA"/>
</dbReference>
<dbReference type="SMART" id="SM00355">
    <property type="entry name" value="ZnF_C2H2"/>
    <property type="match status" value="1"/>
</dbReference>
<accession>A0A0G4J7V5</accession>
<organism evidence="3 4">
    <name type="scientific">Plasmodiophora brassicae</name>
    <name type="common">Clubroot disease agent</name>
    <dbReference type="NCBI Taxonomy" id="37360"/>
    <lineage>
        <taxon>Eukaryota</taxon>
        <taxon>Sar</taxon>
        <taxon>Rhizaria</taxon>
        <taxon>Endomyxa</taxon>
        <taxon>Phytomyxea</taxon>
        <taxon>Plasmodiophorida</taxon>
        <taxon>Plasmodiophoridae</taxon>
        <taxon>Plasmodiophora</taxon>
    </lineage>
</organism>
<dbReference type="AlphaFoldDB" id="A0A0G4J7V5"/>
<evidence type="ECO:0000259" key="2">
    <source>
        <dbReference type="PROSITE" id="PS50157"/>
    </source>
</evidence>
<dbReference type="GO" id="GO:0008270">
    <property type="term" value="F:zinc ion binding"/>
    <property type="evidence" value="ECO:0007669"/>
    <property type="project" value="UniProtKB-KW"/>
</dbReference>
<reference evidence="3 4" key="1">
    <citation type="submission" date="2015-02" db="EMBL/GenBank/DDBJ databases">
        <authorList>
            <person name="Chooi Y.-H."/>
        </authorList>
    </citation>
    <scope>NUCLEOTIDE SEQUENCE [LARGE SCALE GENOMIC DNA]</scope>
    <source>
        <strain evidence="3">E3</strain>
    </source>
</reference>
<dbReference type="InterPro" id="IPR013087">
    <property type="entry name" value="Znf_C2H2_type"/>
</dbReference>